<dbReference type="EMBL" id="WEZT01000001">
    <property type="protein sequence ID" value="MYV04352.1"/>
    <property type="molecule type" value="Genomic_DNA"/>
</dbReference>
<dbReference type="Pfam" id="PF16916">
    <property type="entry name" value="ZT_dimer"/>
    <property type="match status" value="1"/>
</dbReference>
<feature type="transmembrane region" description="Helical" evidence="7">
    <location>
        <begin position="26"/>
        <end position="49"/>
    </location>
</feature>
<name>A0A7C9N3A8_9LACO</name>
<evidence type="ECO:0000256" key="1">
    <source>
        <dbReference type="ARBA" id="ARBA00004141"/>
    </source>
</evidence>
<evidence type="ECO:0000256" key="3">
    <source>
        <dbReference type="ARBA" id="ARBA00022448"/>
    </source>
</evidence>
<dbReference type="RefSeq" id="WP_161000726.1">
    <property type="nucleotide sequence ID" value="NZ_CP185253.1"/>
</dbReference>
<comment type="subcellular location">
    <subcellularLocation>
        <location evidence="1">Membrane</location>
        <topology evidence="1">Multi-pass membrane protein</topology>
    </subcellularLocation>
</comment>
<feature type="transmembrane region" description="Helical" evidence="7">
    <location>
        <begin position="198"/>
        <end position="216"/>
    </location>
</feature>
<reference evidence="10 11" key="1">
    <citation type="journal article" date="2019" name="Appl. Environ. Microbiol.">
        <title>Genetic determinants of hydroxycinnamic acid metabolism in heterofermentative lactobacilli.</title>
        <authorList>
            <person name="Gaur G."/>
            <person name="Oh J.H."/>
            <person name="Filannino P."/>
            <person name="Gobbetti M."/>
            <person name="van Pijkeren J.P."/>
            <person name="Ganzle M.G."/>
        </authorList>
    </citation>
    <scope>NUCLEOTIDE SEQUENCE [LARGE SCALE GENOMIC DNA]</scope>
    <source>
        <strain evidence="10 11">FUA3583</strain>
    </source>
</reference>
<keyword evidence="4 7" id="KW-0812">Transmembrane</keyword>
<accession>A0A7C9N3A8</accession>
<feature type="transmembrane region" description="Helical" evidence="7">
    <location>
        <begin position="128"/>
        <end position="151"/>
    </location>
</feature>
<dbReference type="InterPro" id="IPR058533">
    <property type="entry name" value="Cation_efflux_TM"/>
</dbReference>
<evidence type="ECO:0000256" key="5">
    <source>
        <dbReference type="ARBA" id="ARBA00022989"/>
    </source>
</evidence>
<proteinExistence type="inferred from homology"/>
<dbReference type="SUPFAM" id="SSF161111">
    <property type="entry name" value="Cation efflux protein transmembrane domain-like"/>
    <property type="match status" value="1"/>
</dbReference>
<dbReference type="InterPro" id="IPR036837">
    <property type="entry name" value="Cation_efflux_CTD_sf"/>
</dbReference>
<dbReference type="Gene3D" id="3.30.70.1350">
    <property type="entry name" value="Cation efflux protein, cytoplasmic domain"/>
    <property type="match status" value="1"/>
</dbReference>
<dbReference type="PANTHER" id="PTHR43840:SF50">
    <property type="entry name" value="MANGANESE EFFLUX SYSTEM PROTEIN MNES"/>
    <property type="match status" value="1"/>
</dbReference>
<dbReference type="InterPro" id="IPR002524">
    <property type="entry name" value="Cation_efflux"/>
</dbReference>
<organism evidence="10 11">
    <name type="scientific">Furfurilactobacillus rossiae</name>
    <dbReference type="NCBI Taxonomy" id="231049"/>
    <lineage>
        <taxon>Bacteria</taxon>
        <taxon>Bacillati</taxon>
        <taxon>Bacillota</taxon>
        <taxon>Bacilli</taxon>
        <taxon>Lactobacillales</taxon>
        <taxon>Lactobacillaceae</taxon>
        <taxon>Furfurilactobacillus</taxon>
    </lineage>
</organism>
<evidence type="ECO:0000256" key="4">
    <source>
        <dbReference type="ARBA" id="ARBA00022692"/>
    </source>
</evidence>
<evidence type="ECO:0000256" key="7">
    <source>
        <dbReference type="SAM" id="Phobius"/>
    </source>
</evidence>
<comment type="caution">
    <text evidence="10">The sequence shown here is derived from an EMBL/GenBank/DDBJ whole genome shotgun (WGS) entry which is preliminary data.</text>
</comment>
<protein>
    <submittedName>
        <fullName evidence="10">Cation diffusion facilitator family transporter</fullName>
    </submittedName>
</protein>
<keyword evidence="3" id="KW-0813">Transport</keyword>
<keyword evidence="5 7" id="KW-1133">Transmembrane helix</keyword>
<dbReference type="GO" id="GO:0016020">
    <property type="term" value="C:membrane"/>
    <property type="evidence" value="ECO:0007669"/>
    <property type="project" value="UniProtKB-SubCell"/>
</dbReference>
<evidence type="ECO:0000259" key="9">
    <source>
        <dbReference type="Pfam" id="PF16916"/>
    </source>
</evidence>
<evidence type="ECO:0000256" key="6">
    <source>
        <dbReference type="ARBA" id="ARBA00023136"/>
    </source>
</evidence>
<dbReference type="GO" id="GO:0008324">
    <property type="term" value="F:monoatomic cation transmembrane transporter activity"/>
    <property type="evidence" value="ECO:0007669"/>
    <property type="project" value="InterPro"/>
</dbReference>
<dbReference type="SUPFAM" id="SSF160240">
    <property type="entry name" value="Cation efflux protein cytoplasmic domain-like"/>
    <property type="match status" value="1"/>
</dbReference>
<dbReference type="NCBIfam" id="TIGR01297">
    <property type="entry name" value="CDF"/>
    <property type="match status" value="1"/>
</dbReference>
<dbReference type="InterPro" id="IPR027469">
    <property type="entry name" value="Cation_efflux_TMD_sf"/>
</dbReference>
<evidence type="ECO:0000256" key="2">
    <source>
        <dbReference type="ARBA" id="ARBA00008114"/>
    </source>
</evidence>
<dbReference type="AlphaFoldDB" id="A0A7C9N3A8"/>
<feature type="transmembrane region" description="Helical" evidence="7">
    <location>
        <begin position="92"/>
        <end position="116"/>
    </location>
</feature>
<comment type="similarity">
    <text evidence="2">Belongs to the cation diffusion facilitator (CDF) transporter (TC 2.A.4) family.</text>
</comment>
<dbReference type="InterPro" id="IPR050291">
    <property type="entry name" value="CDF_Transporter"/>
</dbReference>
<evidence type="ECO:0000259" key="8">
    <source>
        <dbReference type="Pfam" id="PF01545"/>
    </source>
</evidence>
<evidence type="ECO:0000313" key="11">
    <source>
        <dbReference type="Proteomes" id="UP000480570"/>
    </source>
</evidence>
<gene>
    <name evidence="10" type="ORF">GB992_00300</name>
</gene>
<dbReference type="InterPro" id="IPR027470">
    <property type="entry name" value="Cation_efflux_CTD"/>
</dbReference>
<sequence length="309" mass="34236">MSKEVVDISQKLQTTSKHRMAMARRLIYLNMSVYLLMSVGELLIGRFGHATVLIADGKNNITGVLSSVLLLVGLHFSSIPRDDVHQEGHWQYETIAVFLAGIIMDLVGLNCLWSAGQSMIAIIMGQTSAIRIIAAYTAAISGTLMLVISRINHLIGVRTQDSALIASARDSLSDAFTSYGTMIAIFLTYWLRLNWFDSLATLILGIYIIVNGNQIISTSAEKLSNGFNPVMQAHIRHYIGLMPGVRDIDYVNGRYTGDNIIIETEIRVSGKLSTTESFQLCKRIEADVQTQFPILYCCIQVRPFPNSID</sequence>
<feature type="domain" description="Cation efflux protein transmembrane" evidence="8">
    <location>
        <begin position="30"/>
        <end position="223"/>
    </location>
</feature>
<dbReference type="Pfam" id="PF01545">
    <property type="entry name" value="Cation_efflux"/>
    <property type="match status" value="1"/>
</dbReference>
<dbReference type="PANTHER" id="PTHR43840">
    <property type="entry name" value="MITOCHONDRIAL METAL TRANSPORTER 1-RELATED"/>
    <property type="match status" value="1"/>
</dbReference>
<feature type="domain" description="Cation efflux protein cytoplasmic" evidence="9">
    <location>
        <begin position="232"/>
        <end position="303"/>
    </location>
</feature>
<evidence type="ECO:0000313" key="10">
    <source>
        <dbReference type="EMBL" id="MYV04352.1"/>
    </source>
</evidence>
<dbReference type="Gene3D" id="1.20.1510.10">
    <property type="entry name" value="Cation efflux protein transmembrane domain"/>
    <property type="match status" value="1"/>
</dbReference>
<dbReference type="Proteomes" id="UP000480570">
    <property type="component" value="Unassembled WGS sequence"/>
</dbReference>
<keyword evidence="6 7" id="KW-0472">Membrane</keyword>